<keyword evidence="3" id="KW-1185">Reference proteome</keyword>
<organism evidence="2 3">
    <name type="scientific">Paenibacillus aurantius</name>
    <dbReference type="NCBI Taxonomy" id="2918900"/>
    <lineage>
        <taxon>Bacteria</taxon>
        <taxon>Bacillati</taxon>
        <taxon>Bacillota</taxon>
        <taxon>Bacilli</taxon>
        <taxon>Bacillales</taxon>
        <taxon>Paenibacillaceae</taxon>
        <taxon>Paenibacillus</taxon>
    </lineage>
</organism>
<gene>
    <name evidence="2" type="ORF">MJA45_14490</name>
</gene>
<sequence length="195" mass="21223">MNSTKKVVLTSLAVIVVLFGGALAYFSITDQAAPSPATPPSEASPAPSPSSSPSPTPAASGAPEATADFTMGEPFAKQAFLQLANGERKEPEEESTIVALMHHMTHQKVKADAKWTSVQMLPDRVETVVQIVEHHPEWEHQKKLLEIARKWKAGDFSTVDQDHNFFWGLEGGNLGKAEGILSAVEEKEFIEKTFK</sequence>
<dbReference type="RefSeq" id="WP_315602627.1">
    <property type="nucleotide sequence ID" value="NZ_CP130318.1"/>
</dbReference>
<feature type="region of interest" description="Disordered" evidence="1">
    <location>
        <begin position="32"/>
        <end position="66"/>
    </location>
</feature>
<feature type="compositionally biased region" description="Pro residues" evidence="1">
    <location>
        <begin position="46"/>
        <end position="56"/>
    </location>
</feature>
<feature type="compositionally biased region" description="Low complexity" evidence="1">
    <location>
        <begin position="32"/>
        <end position="45"/>
    </location>
</feature>
<protein>
    <submittedName>
        <fullName evidence="2">DUF6241 domain-containing protein</fullName>
    </submittedName>
</protein>
<dbReference type="InterPro" id="IPR046208">
    <property type="entry name" value="DUF6241"/>
</dbReference>
<accession>A0AA96RAW3</accession>
<dbReference type="KEGG" id="paun:MJA45_14490"/>
<proteinExistence type="predicted"/>
<evidence type="ECO:0000313" key="2">
    <source>
        <dbReference type="EMBL" id="WNQ08860.1"/>
    </source>
</evidence>
<dbReference type="AlphaFoldDB" id="A0AA96RAW3"/>
<name>A0AA96RAW3_9BACL</name>
<evidence type="ECO:0000313" key="3">
    <source>
        <dbReference type="Proteomes" id="UP001305702"/>
    </source>
</evidence>
<reference evidence="2 3" key="1">
    <citation type="submission" date="2022-02" db="EMBL/GenBank/DDBJ databases">
        <title>Paenibacillus sp. MBLB1776 Whole Genome Shotgun Sequencing.</title>
        <authorList>
            <person name="Hwang C.Y."/>
            <person name="Cho E.-S."/>
            <person name="Seo M.-J."/>
        </authorList>
    </citation>
    <scope>NUCLEOTIDE SEQUENCE [LARGE SCALE GENOMIC DNA]</scope>
    <source>
        <strain evidence="2 3">MBLB1776</strain>
    </source>
</reference>
<dbReference type="EMBL" id="CP130318">
    <property type="protein sequence ID" value="WNQ08860.1"/>
    <property type="molecule type" value="Genomic_DNA"/>
</dbReference>
<evidence type="ECO:0000256" key="1">
    <source>
        <dbReference type="SAM" id="MobiDB-lite"/>
    </source>
</evidence>
<dbReference type="Pfam" id="PF19754">
    <property type="entry name" value="DUF6241"/>
    <property type="match status" value="1"/>
</dbReference>
<feature type="compositionally biased region" description="Low complexity" evidence="1">
    <location>
        <begin position="57"/>
        <end position="66"/>
    </location>
</feature>
<dbReference type="Proteomes" id="UP001305702">
    <property type="component" value="Chromosome"/>
</dbReference>